<feature type="transmembrane region" description="Helical" evidence="6">
    <location>
        <begin position="265"/>
        <end position="286"/>
    </location>
</feature>
<reference evidence="8 9" key="1">
    <citation type="submission" date="2019-02" db="EMBL/GenBank/DDBJ databases">
        <authorList>
            <person name="Fomenkov A."/>
            <person name="Dubinina G."/>
            <person name="Grabovich M."/>
            <person name="Vincze T."/>
            <person name="Roberts R.J."/>
        </authorList>
    </citation>
    <scope>NUCLEOTIDE SEQUENCE [LARGE SCALE GENOMIC DNA]</scope>
    <source>
        <strain evidence="8 9">P</strain>
    </source>
</reference>
<dbReference type="PROSITE" id="PS50156">
    <property type="entry name" value="SSD"/>
    <property type="match status" value="2"/>
</dbReference>
<dbReference type="InterPro" id="IPR000731">
    <property type="entry name" value="SSD"/>
</dbReference>
<keyword evidence="9" id="KW-1185">Reference proteome</keyword>
<dbReference type="Proteomes" id="UP000323824">
    <property type="component" value="Chromosome"/>
</dbReference>
<comment type="subcellular location">
    <subcellularLocation>
        <location evidence="1">Cell membrane</location>
        <topology evidence="1">Multi-pass membrane protein</topology>
    </subcellularLocation>
</comment>
<evidence type="ECO:0000259" key="7">
    <source>
        <dbReference type="PROSITE" id="PS50156"/>
    </source>
</evidence>
<dbReference type="RefSeq" id="WP_149569200.1">
    <property type="nucleotide sequence ID" value="NZ_CP035807.1"/>
</dbReference>
<feature type="domain" description="SSD" evidence="7">
    <location>
        <begin position="242"/>
        <end position="370"/>
    </location>
</feature>
<dbReference type="OrthoDB" id="9809027at2"/>
<keyword evidence="5 6" id="KW-0472">Membrane</keyword>
<evidence type="ECO:0000256" key="1">
    <source>
        <dbReference type="ARBA" id="ARBA00004651"/>
    </source>
</evidence>
<dbReference type="PANTHER" id="PTHR33406">
    <property type="entry name" value="MEMBRANE PROTEIN MJ1562-RELATED"/>
    <property type="match status" value="1"/>
</dbReference>
<feature type="domain" description="SSD" evidence="7">
    <location>
        <begin position="762"/>
        <end position="888"/>
    </location>
</feature>
<feature type="transmembrane region" description="Helical" evidence="6">
    <location>
        <begin position="401"/>
        <end position="419"/>
    </location>
</feature>
<feature type="transmembrane region" description="Helical" evidence="6">
    <location>
        <begin position="865"/>
        <end position="886"/>
    </location>
</feature>
<dbReference type="InterPro" id="IPR050545">
    <property type="entry name" value="Mycobact_MmpL"/>
</dbReference>
<feature type="transmembrane region" description="Helical" evidence="6">
    <location>
        <begin position="213"/>
        <end position="232"/>
    </location>
</feature>
<feature type="transmembrane region" description="Helical" evidence="6">
    <location>
        <begin position="320"/>
        <end position="339"/>
    </location>
</feature>
<evidence type="ECO:0000313" key="8">
    <source>
        <dbReference type="EMBL" id="QEN05966.1"/>
    </source>
</evidence>
<evidence type="ECO:0000256" key="5">
    <source>
        <dbReference type="ARBA" id="ARBA00023136"/>
    </source>
</evidence>
<dbReference type="Pfam" id="PF03176">
    <property type="entry name" value="MMPL"/>
    <property type="match status" value="2"/>
</dbReference>
<evidence type="ECO:0000256" key="3">
    <source>
        <dbReference type="ARBA" id="ARBA00022692"/>
    </source>
</evidence>
<evidence type="ECO:0000256" key="4">
    <source>
        <dbReference type="ARBA" id="ARBA00022989"/>
    </source>
</evidence>
<organism evidence="8 9">
    <name type="scientific">Thiospirochaeta perfilievii</name>
    <dbReference type="NCBI Taxonomy" id="252967"/>
    <lineage>
        <taxon>Bacteria</taxon>
        <taxon>Pseudomonadati</taxon>
        <taxon>Spirochaetota</taxon>
        <taxon>Spirochaetia</taxon>
        <taxon>Spirochaetales</taxon>
        <taxon>Spirochaetaceae</taxon>
        <taxon>Thiospirochaeta</taxon>
    </lineage>
</organism>
<keyword evidence="2" id="KW-1003">Cell membrane</keyword>
<dbReference type="GO" id="GO:0005886">
    <property type="term" value="C:plasma membrane"/>
    <property type="evidence" value="ECO:0007669"/>
    <property type="project" value="UniProtKB-SubCell"/>
</dbReference>
<gene>
    <name evidence="8" type="ORF">EW093_15100</name>
</gene>
<reference evidence="8 9" key="2">
    <citation type="submission" date="2019-09" db="EMBL/GenBank/DDBJ databases">
        <title>Complete Genome Sequence and Methylome Analysis of free living Spirochaetas.</title>
        <authorList>
            <person name="Leshcheva N."/>
            <person name="Mikheeva N."/>
        </authorList>
    </citation>
    <scope>NUCLEOTIDE SEQUENCE [LARGE SCALE GENOMIC DNA]</scope>
    <source>
        <strain evidence="8 9">P</strain>
    </source>
</reference>
<feature type="transmembrane region" description="Helical" evidence="6">
    <location>
        <begin position="789"/>
        <end position="810"/>
    </location>
</feature>
<dbReference type="KEGG" id="sper:EW093_15100"/>
<sequence>MKWILKHSKIVISVILLITAFLGYQIKDLVIDNDVNNFFPKDNPVYVRTKAIDDIYGSQVVMDIAITSKQKTILTKETIEVIKNITRDIENLKYVDDVTSLTNSDFPEGSDLGMTVESLVTDDFTGSTKELLTLKHKLLDWPDMYRRVLYSDDFKSTQIITSIDHKIESDSLGILYNQILDICEKYKDDNLEFAVAGNPVVNEVAKTYMYTDLAILIPFVVLVILFSLFISFKKIEGTILPLITVVISTIWTVGLISMLHYDFTVVTTCLPVLLIAVGSAFGIHIINHYYHELEKKAGTISKEEHFEVIIDGLKTVIKPVILASVTTVLGFLSILSSPVGPLKTFGLFSAIGVTIALGLSLVFIPAMLATKKSPKGLVLVDSDEIETGFLISLYNYFSKKTPRIIFITLILLCVSFYGIKRLNIESSLIKYFPEDSFIRLDNELIADKFAGTNAFAIEIKGSEPGDLTDPIIIKKMDELSEYITNNNPEVGKVLSFSDFIKRINKVMNYPIIDESNITDEYVDDSSTDYTEEDSLGDFFTEDTSTEDDSFSDFFTEETSSEDDSFGDFFAQDEETVDSELTGDSNNYTEQYVKEITYSDFLDLLHDIHQNSSTFNLSGDELIEEINKIYNYNGAAYNEVPTDPKKYGAVDTEELKNLISQYLLLYSGSLDLFADDALAPSAARMVVYIKNNETNTTKKIIKDVENFAAINFPENITVECSGVAALELALTDMITGSQIVSLLIALLLVYIIISLSFKSPIAGLFGIVPLSVAIVINFGIMGIFGINLDMITALVASIAIGVGVDYTIHFLNTYHKQRLLSDDLKVVSKNTIVTSGKAIIINAVSVALGFMVLVFSNFIVLRYIGVLVAIIMITSSLAALTILPILLKIFKPKFILK</sequence>
<feature type="transmembrane region" description="Helical" evidence="6">
    <location>
        <begin position="345"/>
        <end position="368"/>
    </location>
</feature>
<dbReference type="Gene3D" id="1.20.1640.10">
    <property type="entry name" value="Multidrug efflux transporter AcrB transmembrane domain"/>
    <property type="match status" value="2"/>
</dbReference>
<evidence type="ECO:0000256" key="6">
    <source>
        <dbReference type="SAM" id="Phobius"/>
    </source>
</evidence>
<name>A0A5C1QHC0_9SPIO</name>
<dbReference type="InterPro" id="IPR004869">
    <property type="entry name" value="MMPL_dom"/>
</dbReference>
<feature type="transmembrane region" description="Helical" evidence="6">
    <location>
        <begin position="763"/>
        <end position="783"/>
    </location>
</feature>
<keyword evidence="4 6" id="KW-1133">Transmembrane helix</keyword>
<feature type="transmembrane region" description="Helical" evidence="6">
    <location>
        <begin position="738"/>
        <end position="756"/>
    </location>
</feature>
<protein>
    <submittedName>
        <fullName evidence="8">RND family transporter</fullName>
    </submittedName>
</protein>
<accession>A0A5C1QHC0</accession>
<dbReference type="AlphaFoldDB" id="A0A5C1QHC0"/>
<proteinExistence type="predicted"/>
<feature type="transmembrane region" description="Helical" evidence="6">
    <location>
        <begin position="239"/>
        <end position="259"/>
    </location>
</feature>
<evidence type="ECO:0000313" key="9">
    <source>
        <dbReference type="Proteomes" id="UP000323824"/>
    </source>
</evidence>
<dbReference type="SUPFAM" id="SSF82866">
    <property type="entry name" value="Multidrug efflux transporter AcrB transmembrane domain"/>
    <property type="match status" value="2"/>
</dbReference>
<feature type="transmembrane region" description="Helical" evidence="6">
    <location>
        <begin position="838"/>
        <end position="859"/>
    </location>
</feature>
<evidence type="ECO:0000256" key="2">
    <source>
        <dbReference type="ARBA" id="ARBA00022475"/>
    </source>
</evidence>
<dbReference type="PANTHER" id="PTHR33406:SF13">
    <property type="entry name" value="MEMBRANE PROTEIN YDFJ"/>
    <property type="match status" value="1"/>
</dbReference>
<dbReference type="EMBL" id="CP035807">
    <property type="protein sequence ID" value="QEN05966.1"/>
    <property type="molecule type" value="Genomic_DNA"/>
</dbReference>
<keyword evidence="3 6" id="KW-0812">Transmembrane</keyword>